<gene>
    <name evidence="3" type="ORF">ACHAXA_010765</name>
</gene>
<dbReference type="AlphaFoldDB" id="A0ABD3R549"/>
<protein>
    <submittedName>
        <fullName evidence="3">Uncharacterized protein</fullName>
    </submittedName>
</protein>
<accession>A0ABD3R549</accession>
<feature type="compositionally biased region" description="Polar residues" evidence="2">
    <location>
        <begin position="16"/>
        <end position="27"/>
    </location>
</feature>
<sequence>MDNDLSTIAEEEDTDVSVSTAKSSNNAERPLVESRSIGGTSSVGDNDKKKKKKARGKDSGRSELDYDTAHQILIDLCTEMKDLKKSMQEGQKKASENLESNQQVVTRLADQMEMLRGNMKQLDQTIESKATPKQIEDMGRIRAVQEIVKAITDDKERTVGVYEAHARRGYEEIERLRRDLNIEREEVAALRAELKLLRGDRQRMLTSGTNPENGLSPVNMFVNADDSVGGNSEKKSYIVRPGALYNHGQINSGMLQSSVRGDFDDMTLMTKESYETSAYEMKSLKKRIIHMKKKLTAAQLEAKETEELREEVERLRVQAETEKKASLAKDEIIKSLEDQMFYDTVCPSQPAAKTLTTDITERSNFAKPQAVKSKPLPAKANTAKKKWWDI</sequence>
<feature type="coiled-coil region" evidence="1">
    <location>
        <begin position="281"/>
        <end position="325"/>
    </location>
</feature>
<name>A0ABD3R549_9STRA</name>
<dbReference type="EMBL" id="JALLPB020000564">
    <property type="protein sequence ID" value="KAL3807963.1"/>
    <property type="molecule type" value="Genomic_DNA"/>
</dbReference>
<keyword evidence="4" id="KW-1185">Reference proteome</keyword>
<dbReference type="Proteomes" id="UP001530377">
    <property type="component" value="Unassembled WGS sequence"/>
</dbReference>
<keyword evidence="1" id="KW-0175">Coiled coil</keyword>
<feature type="region of interest" description="Disordered" evidence="2">
    <location>
        <begin position="367"/>
        <end position="390"/>
    </location>
</feature>
<evidence type="ECO:0000313" key="4">
    <source>
        <dbReference type="Proteomes" id="UP001530377"/>
    </source>
</evidence>
<organism evidence="3 4">
    <name type="scientific">Cyclostephanos tholiformis</name>
    <dbReference type="NCBI Taxonomy" id="382380"/>
    <lineage>
        <taxon>Eukaryota</taxon>
        <taxon>Sar</taxon>
        <taxon>Stramenopiles</taxon>
        <taxon>Ochrophyta</taxon>
        <taxon>Bacillariophyta</taxon>
        <taxon>Coscinodiscophyceae</taxon>
        <taxon>Thalassiosirophycidae</taxon>
        <taxon>Stephanodiscales</taxon>
        <taxon>Stephanodiscaceae</taxon>
        <taxon>Cyclostephanos</taxon>
    </lineage>
</organism>
<feature type="compositionally biased region" description="Acidic residues" evidence="2">
    <location>
        <begin position="1"/>
        <end position="15"/>
    </location>
</feature>
<evidence type="ECO:0000256" key="1">
    <source>
        <dbReference type="SAM" id="Coils"/>
    </source>
</evidence>
<comment type="caution">
    <text evidence="3">The sequence shown here is derived from an EMBL/GenBank/DDBJ whole genome shotgun (WGS) entry which is preliminary data.</text>
</comment>
<evidence type="ECO:0000313" key="3">
    <source>
        <dbReference type="EMBL" id="KAL3807963.1"/>
    </source>
</evidence>
<reference evidence="3 4" key="1">
    <citation type="submission" date="2024-10" db="EMBL/GenBank/DDBJ databases">
        <title>Updated reference genomes for cyclostephanoid diatoms.</title>
        <authorList>
            <person name="Roberts W.R."/>
            <person name="Alverson A.J."/>
        </authorList>
    </citation>
    <scope>NUCLEOTIDE SEQUENCE [LARGE SCALE GENOMIC DNA]</scope>
    <source>
        <strain evidence="3 4">AJA228-03</strain>
    </source>
</reference>
<evidence type="ECO:0000256" key="2">
    <source>
        <dbReference type="SAM" id="MobiDB-lite"/>
    </source>
</evidence>
<feature type="coiled-coil region" evidence="1">
    <location>
        <begin position="166"/>
        <end position="200"/>
    </location>
</feature>
<proteinExistence type="predicted"/>
<feature type="region of interest" description="Disordered" evidence="2">
    <location>
        <begin position="1"/>
        <end position="63"/>
    </location>
</feature>